<keyword evidence="1" id="KW-1133">Transmembrane helix</keyword>
<dbReference type="PANTHER" id="PTHR15887:SF1">
    <property type="entry name" value="TRANSMEMBRANE PROTEIN 69"/>
    <property type="match status" value="1"/>
</dbReference>
<evidence type="ECO:0000313" key="3">
    <source>
        <dbReference type="Proteomes" id="UP000193083"/>
    </source>
</evidence>
<feature type="transmembrane region" description="Helical" evidence="1">
    <location>
        <begin position="20"/>
        <end position="38"/>
    </location>
</feature>
<proteinExistence type="predicted"/>
<dbReference type="AlphaFoldDB" id="A0A1X7NLT8"/>
<feature type="transmembrane region" description="Helical" evidence="1">
    <location>
        <begin position="50"/>
        <end position="72"/>
    </location>
</feature>
<keyword evidence="1" id="KW-0812">Transmembrane</keyword>
<dbReference type="Pfam" id="PF11911">
    <property type="entry name" value="DUF3429"/>
    <property type="match status" value="1"/>
</dbReference>
<dbReference type="InterPro" id="IPR021836">
    <property type="entry name" value="DUF3429"/>
</dbReference>
<dbReference type="EMBL" id="FXBL01000004">
    <property type="protein sequence ID" value="SMH38476.1"/>
    <property type="molecule type" value="Genomic_DNA"/>
</dbReference>
<dbReference type="Proteomes" id="UP000193083">
    <property type="component" value="Unassembled WGS sequence"/>
</dbReference>
<protein>
    <recommendedName>
        <fullName evidence="4">DUF3429 domain-containing protein</fullName>
    </recommendedName>
</protein>
<evidence type="ECO:0008006" key="4">
    <source>
        <dbReference type="Google" id="ProtNLM"/>
    </source>
</evidence>
<feature type="transmembrane region" description="Helical" evidence="1">
    <location>
        <begin position="135"/>
        <end position="153"/>
    </location>
</feature>
<dbReference type="OrthoDB" id="5297436at2"/>
<accession>A0A1X7NLT8</accession>
<organism evidence="2 3">
    <name type="scientific">Mesorhizobium australicum</name>
    <dbReference type="NCBI Taxonomy" id="536018"/>
    <lineage>
        <taxon>Bacteria</taxon>
        <taxon>Pseudomonadati</taxon>
        <taxon>Pseudomonadota</taxon>
        <taxon>Alphaproteobacteria</taxon>
        <taxon>Hyphomicrobiales</taxon>
        <taxon>Phyllobacteriaceae</taxon>
        <taxon>Mesorhizobium</taxon>
    </lineage>
</organism>
<reference evidence="2 3" key="1">
    <citation type="submission" date="2017-04" db="EMBL/GenBank/DDBJ databases">
        <authorList>
            <person name="Afonso C.L."/>
            <person name="Miller P.J."/>
            <person name="Scott M.A."/>
            <person name="Spackman E."/>
            <person name="Goraichik I."/>
            <person name="Dimitrov K.M."/>
            <person name="Suarez D.L."/>
            <person name="Swayne D.E."/>
        </authorList>
    </citation>
    <scope>NUCLEOTIDE SEQUENCE [LARGE SCALE GENOMIC DNA]</scope>
    <source>
        <strain evidence="2 3">B5P</strain>
    </source>
</reference>
<sequence>MTAGSEGETGNVPARPGLRLVLAGCVPFLILVLWLASIPHDHVWRDGTVSLLKTYAALVLSFLGGARFGVVIAHETPGENLTLAATAVPVLAGWLALLIGEPGSFALLAVAFAAQGAWDSLSAHRDDLPLWYGRWRVRLTVFAVVMMVAAFLSTA</sequence>
<name>A0A1X7NLT8_9HYPH</name>
<feature type="transmembrane region" description="Helical" evidence="1">
    <location>
        <begin position="92"/>
        <end position="114"/>
    </location>
</feature>
<keyword evidence="3" id="KW-1185">Reference proteome</keyword>
<dbReference type="PANTHER" id="PTHR15887">
    <property type="entry name" value="TRANSMEMBRANE PROTEIN 69"/>
    <property type="match status" value="1"/>
</dbReference>
<dbReference type="RefSeq" id="WP_085464076.1">
    <property type="nucleotide sequence ID" value="NZ_FXBL01000004.1"/>
</dbReference>
<evidence type="ECO:0000256" key="1">
    <source>
        <dbReference type="SAM" id="Phobius"/>
    </source>
</evidence>
<gene>
    <name evidence="2" type="ORF">SAMN02982922_2056</name>
</gene>
<keyword evidence="1" id="KW-0472">Membrane</keyword>
<evidence type="ECO:0000313" key="2">
    <source>
        <dbReference type="EMBL" id="SMH38476.1"/>
    </source>
</evidence>